<sequence>MADHSHKWHNEENDKNSTPLKMIAEKLNSLNHDMGSLRKDFSLRETFECYLLESYKRQEGLDEWIKRFIQKIDQDLIRHNAAIKSLGERVTRLANTISTNQSNQTPITHPASDNANSVKQECAMKLEPSHEYLSRRWRRSLRRLRASSSVMPFSMFKRLGLGNPKPINIMIEMADRSMQSPKGIVENVLVKNHNFIFPVDFVIIDIIEDDKVPLILGRPMLATAHAKIDVFGKKISLEVGTEQIVFNANEGTRSLTVLPVCIINDYQVIDDLGDLEGLEEAIMNEDINGDIGNFLEENGLLSNFDGQEGISFSPSCSSKINKDSYGTFQDPNNMSSRIDNFEIDDLWDDLDLGVLTSDNDWSKPEFFSTRNKVHQHNPYNLQVTFKRGFVNFNPYIDPHFPFNIISRAAYNTIMSSELIYIGNNIVGLAWNLSVFIGYHTFLTDFIVVENIHEFIEKGLTEVLFGKPFEDQTGLEEDLKRGVIWFKVRNDKTIFNMPHAERRFSPYSKEVEFEVISTHNHVVKILLQLVIDPCVLAILKGNFDSVSPFIKQTAKLRITKELFQRGKVEAYASDVSAATRAIKEPRVVVQIASEVDILDDVYRWPIYGQEEFVQKSCDMRDNLAGRVIIVDFSPMTDFQEATCR</sequence>
<evidence type="ECO:0000313" key="2">
    <source>
        <dbReference type="Proteomes" id="UP001151760"/>
    </source>
</evidence>
<proteinExistence type="predicted"/>
<dbReference type="InterPro" id="IPR021109">
    <property type="entry name" value="Peptidase_aspartic_dom_sf"/>
</dbReference>
<protein>
    <submittedName>
        <fullName evidence="1">Homeodomain-like protein</fullName>
    </submittedName>
</protein>
<evidence type="ECO:0000313" key="1">
    <source>
        <dbReference type="EMBL" id="GJS64577.1"/>
    </source>
</evidence>
<reference evidence="1" key="2">
    <citation type="submission" date="2022-01" db="EMBL/GenBank/DDBJ databases">
        <authorList>
            <person name="Yamashiro T."/>
            <person name="Shiraishi A."/>
            <person name="Satake H."/>
            <person name="Nakayama K."/>
        </authorList>
    </citation>
    <scope>NUCLEOTIDE SEQUENCE</scope>
</reference>
<gene>
    <name evidence="1" type="ORF">Tco_0679141</name>
</gene>
<dbReference type="EMBL" id="BQNB010009514">
    <property type="protein sequence ID" value="GJS64577.1"/>
    <property type="molecule type" value="Genomic_DNA"/>
</dbReference>
<accession>A0ABQ4XH48</accession>
<dbReference type="Proteomes" id="UP001151760">
    <property type="component" value="Unassembled WGS sequence"/>
</dbReference>
<keyword evidence="2" id="KW-1185">Reference proteome</keyword>
<dbReference type="PANTHER" id="PTHR33067:SF35">
    <property type="entry name" value="ASPARTIC PEPTIDASE DDI1-TYPE DOMAIN-CONTAINING PROTEIN"/>
    <property type="match status" value="1"/>
</dbReference>
<dbReference type="CDD" id="cd00303">
    <property type="entry name" value="retropepsin_like"/>
    <property type="match status" value="1"/>
</dbReference>
<dbReference type="PANTHER" id="PTHR33067">
    <property type="entry name" value="RNA-DIRECTED DNA POLYMERASE-RELATED"/>
    <property type="match status" value="1"/>
</dbReference>
<dbReference type="Gene3D" id="2.40.70.10">
    <property type="entry name" value="Acid Proteases"/>
    <property type="match status" value="1"/>
</dbReference>
<comment type="caution">
    <text evidence="1">The sequence shown here is derived from an EMBL/GenBank/DDBJ whole genome shotgun (WGS) entry which is preliminary data.</text>
</comment>
<reference evidence="1" key="1">
    <citation type="journal article" date="2022" name="Int. J. Mol. Sci.">
        <title>Draft Genome of Tanacetum Coccineum: Genomic Comparison of Closely Related Tanacetum-Family Plants.</title>
        <authorList>
            <person name="Yamashiro T."/>
            <person name="Shiraishi A."/>
            <person name="Nakayama K."/>
            <person name="Satake H."/>
        </authorList>
    </citation>
    <scope>NUCLEOTIDE SEQUENCE</scope>
</reference>
<organism evidence="1 2">
    <name type="scientific">Tanacetum coccineum</name>
    <dbReference type="NCBI Taxonomy" id="301880"/>
    <lineage>
        <taxon>Eukaryota</taxon>
        <taxon>Viridiplantae</taxon>
        <taxon>Streptophyta</taxon>
        <taxon>Embryophyta</taxon>
        <taxon>Tracheophyta</taxon>
        <taxon>Spermatophyta</taxon>
        <taxon>Magnoliopsida</taxon>
        <taxon>eudicotyledons</taxon>
        <taxon>Gunneridae</taxon>
        <taxon>Pentapetalae</taxon>
        <taxon>asterids</taxon>
        <taxon>campanulids</taxon>
        <taxon>Asterales</taxon>
        <taxon>Asteraceae</taxon>
        <taxon>Asteroideae</taxon>
        <taxon>Anthemideae</taxon>
        <taxon>Anthemidinae</taxon>
        <taxon>Tanacetum</taxon>
    </lineage>
</organism>
<name>A0ABQ4XH48_9ASTR</name>